<organism evidence="2 3">
    <name type="scientific">Citricoccus parietis</name>
    <dbReference type="NCBI Taxonomy" id="592307"/>
    <lineage>
        <taxon>Bacteria</taxon>
        <taxon>Bacillati</taxon>
        <taxon>Actinomycetota</taxon>
        <taxon>Actinomycetes</taxon>
        <taxon>Micrococcales</taxon>
        <taxon>Micrococcaceae</taxon>
        <taxon>Citricoccus</taxon>
    </lineage>
</organism>
<reference evidence="2 3" key="1">
    <citation type="submission" date="2024-09" db="EMBL/GenBank/DDBJ databases">
        <authorList>
            <person name="Sun Q."/>
            <person name="Mori K."/>
        </authorList>
    </citation>
    <scope>NUCLEOTIDE SEQUENCE [LARGE SCALE GENOMIC DNA]</scope>
    <source>
        <strain evidence="2 3">CCM 7609</strain>
    </source>
</reference>
<evidence type="ECO:0000313" key="3">
    <source>
        <dbReference type="Proteomes" id="UP001589575"/>
    </source>
</evidence>
<sequence>MAQFPTPAMATRIGFLDTGTPCCPDGPGAARRARRTGSRMTGLNAGGCRRPEWARHNPIHFTPDDVCGRHRVQPCRDPRYSRTRLPAVPSFRSGPLPLSVGWGP</sequence>
<feature type="region of interest" description="Disordered" evidence="1">
    <location>
        <begin position="24"/>
        <end position="46"/>
    </location>
</feature>
<comment type="caution">
    <text evidence="2">The sequence shown here is derived from an EMBL/GenBank/DDBJ whole genome shotgun (WGS) entry which is preliminary data.</text>
</comment>
<dbReference type="Proteomes" id="UP001589575">
    <property type="component" value="Unassembled WGS sequence"/>
</dbReference>
<feature type="region of interest" description="Disordered" evidence="1">
    <location>
        <begin position="78"/>
        <end position="104"/>
    </location>
</feature>
<evidence type="ECO:0000256" key="1">
    <source>
        <dbReference type="SAM" id="MobiDB-lite"/>
    </source>
</evidence>
<keyword evidence="3" id="KW-1185">Reference proteome</keyword>
<gene>
    <name evidence="2" type="ORF">ACFFX0_17015</name>
</gene>
<dbReference type="EMBL" id="JBHMFI010000001">
    <property type="protein sequence ID" value="MFB9072807.1"/>
    <property type="molecule type" value="Genomic_DNA"/>
</dbReference>
<protein>
    <submittedName>
        <fullName evidence="2">Uncharacterized protein</fullName>
    </submittedName>
</protein>
<proteinExistence type="predicted"/>
<accession>A0ABV5G1J5</accession>
<evidence type="ECO:0000313" key="2">
    <source>
        <dbReference type="EMBL" id="MFB9072807.1"/>
    </source>
</evidence>
<name>A0ABV5G1J5_9MICC</name>